<proteinExistence type="predicted"/>
<dbReference type="EMBL" id="VOSB01000002">
    <property type="protein sequence ID" value="TXE20016.1"/>
    <property type="molecule type" value="Genomic_DNA"/>
</dbReference>
<dbReference type="OrthoDB" id="1426588at2"/>
<sequence>MRKLLIASLITIVLLFLTSCTSDDDNSGSNDMLSGTWKLTAFNSSTAYDLNNDGNASVNLLDEVDCLENETLVFGSNNTVVSNNTSFIDLEIGLVVGTTDEFTFLVDCEEDIYSFSLTYTKNGNTIIFNDKGDLLQGTVSGNALSFVLEGEIDVADENGLSTAEDITLVYARQ</sequence>
<keyword evidence="3" id="KW-1185">Reference proteome</keyword>
<feature type="chain" id="PRO_5023137231" description="Lipocalin-like domain-containing protein" evidence="1">
    <location>
        <begin position="23"/>
        <end position="173"/>
    </location>
</feature>
<feature type="signal peptide" evidence="1">
    <location>
        <begin position="1"/>
        <end position="22"/>
    </location>
</feature>
<dbReference type="RefSeq" id="WP_028873389.1">
    <property type="nucleotide sequence ID" value="NZ_VOSB01000002.1"/>
</dbReference>
<dbReference type="Proteomes" id="UP000321938">
    <property type="component" value="Unassembled WGS sequence"/>
</dbReference>
<evidence type="ECO:0000313" key="2">
    <source>
        <dbReference type="EMBL" id="TXE20016.1"/>
    </source>
</evidence>
<name>A0A5C7BBI0_9FLAO</name>
<dbReference type="AlphaFoldDB" id="A0A5C7BBI0"/>
<gene>
    <name evidence="2" type="ORF">ES692_01790</name>
</gene>
<accession>A0A5C7BBI0</accession>
<evidence type="ECO:0000313" key="3">
    <source>
        <dbReference type="Proteomes" id="UP000321938"/>
    </source>
</evidence>
<reference evidence="2 3" key="1">
    <citation type="submission" date="2019-08" db="EMBL/GenBank/DDBJ databases">
        <title>Genome of Psychroserpens burtonensis ACAM 167.</title>
        <authorList>
            <person name="Bowman J.P."/>
        </authorList>
    </citation>
    <scope>NUCLEOTIDE SEQUENCE [LARGE SCALE GENOMIC DNA]</scope>
    <source>
        <strain evidence="2 3">ACAM 167</strain>
    </source>
</reference>
<evidence type="ECO:0008006" key="4">
    <source>
        <dbReference type="Google" id="ProtNLM"/>
    </source>
</evidence>
<dbReference type="PROSITE" id="PS51257">
    <property type="entry name" value="PROKAR_LIPOPROTEIN"/>
    <property type="match status" value="1"/>
</dbReference>
<organism evidence="2 3">
    <name type="scientific">Psychroserpens burtonensis</name>
    <dbReference type="NCBI Taxonomy" id="49278"/>
    <lineage>
        <taxon>Bacteria</taxon>
        <taxon>Pseudomonadati</taxon>
        <taxon>Bacteroidota</taxon>
        <taxon>Flavobacteriia</taxon>
        <taxon>Flavobacteriales</taxon>
        <taxon>Flavobacteriaceae</taxon>
        <taxon>Psychroserpens</taxon>
    </lineage>
</organism>
<keyword evidence="1" id="KW-0732">Signal</keyword>
<evidence type="ECO:0000256" key="1">
    <source>
        <dbReference type="SAM" id="SignalP"/>
    </source>
</evidence>
<comment type="caution">
    <text evidence="2">The sequence shown here is derived from an EMBL/GenBank/DDBJ whole genome shotgun (WGS) entry which is preliminary data.</text>
</comment>
<protein>
    <recommendedName>
        <fullName evidence="4">Lipocalin-like domain-containing protein</fullName>
    </recommendedName>
</protein>